<dbReference type="RefSeq" id="WP_157290475.1">
    <property type="nucleotide sequence ID" value="NZ_WQRF01000003.1"/>
</dbReference>
<dbReference type="GO" id="GO:0046677">
    <property type="term" value="P:response to antibiotic"/>
    <property type="evidence" value="ECO:0007669"/>
    <property type="project" value="UniProtKB-KW"/>
</dbReference>
<sequence>MNRPLSNSDRLGARPVEAGTPIISINGLVRRFQAGPESVAVLKGVDLEIHGGEMVAIIGQSGSGKSTLMNILGCLDRASEGSYRFAGQDVSKLDADALAALRREHFGFIFQRYQLLPDLDAVENVEVPAVYAGVDAAARRERAIALLTRLGLGERLDHRPNALSGGQQQRVSVARALMNGGEVILADEPTGALDSQSGKELMALLKELHADGHTIILVTHDPQIAAQAERVIEIADGEIIADRHNVEPRQVEKAATEMKVAASWRRGLDSTGEALRMALRAMGAHKLRTFLTMLGIIIGIASVVAVVALGQGSQQTVLENISSIGANTINVYPGSGFGDMRSGRVRTLRPTDAEALAEQDYADSVTPQVSANATALYRNTATNASVTGVGTEYFQVNGRSFTAGSGFGEDSVTAMAQEAVIDQNAVDSIFANGGDPIGEVIMLGKVPVRVIGVVETSSGFGPGGNNANVYVPYTSAMSRILGQSYLNSIAVRIADDYDTAQAEVEITELLTRLHGGTQDFFLQNTDTIRETIQSTSATLSILISTIAVISLVVGGIGVMNIMLVSVSERTKEIGIRMAVGARRSDIMRQFLIEAILVCFAGGAAGVALSFALGQGLTAIVSGARLAYSTESIILAIISASVIGVVFGFMPARSAARLDPVEALARE</sequence>
<evidence type="ECO:0000313" key="16">
    <source>
        <dbReference type="EMBL" id="MVS99659.1"/>
    </source>
</evidence>
<dbReference type="GO" id="GO:0098796">
    <property type="term" value="C:membrane protein complex"/>
    <property type="evidence" value="ECO:0007669"/>
    <property type="project" value="UniProtKB-ARBA"/>
</dbReference>
<evidence type="ECO:0000256" key="8">
    <source>
        <dbReference type="ARBA" id="ARBA00022967"/>
    </source>
</evidence>
<comment type="subcellular location">
    <subcellularLocation>
        <location evidence="1">Cell inner membrane</location>
        <topology evidence="1">Multi-pass membrane protein</topology>
    </subcellularLocation>
</comment>
<comment type="similarity">
    <text evidence="12">Belongs to the ABC transporter superfamily. Macrolide exporter (TC 3.A.1.122) family.</text>
</comment>
<dbReference type="SMART" id="SM00382">
    <property type="entry name" value="AAA"/>
    <property type="match status" value="1"/>
</dbReference>
<protein>
    <recommendedName>
        <fullName evidence="13">Pyoverdine export ATP-binding/permease protein PvdT</fullName>
    </recommendedName>
</protein>
<dbReference type="PANTHER" id="PTHR30572">
    <property type="entry name" value="MEMBRANE COMPONENT OF TRANSPORTER-RELATED"/>
    <property type="match status" value="1"/>
</dbReference>
<evidence type="ECO:0000256" key="2">
    <source>
        <dbReference type="ARBA" id="ARBA00022448"/>
    </source>
</evidence>
<dbReference type="InterPro" id="IPR025857">
    <property type="entry name" value="MacB_PCD"/>
</dbReference>
<keyword evidence="8" id="KW-1278">Translocase</keyword>
<dbReference type="GO" id="GO:0005886">
    <property type="term" value="C:plasma membrane"/>
    <property type="evidence" value="ECO:0007669"/>
    <property type="project" value="UniProtKB-SubCell"/>
</dbReference>
<evidence type="ECO:0000256" key="1">
    <source>
        <dbReference type="ARBA" id="ARBA00004429"/>
    </source>
</evidence>
<dbReference type="InterPro" id="IPR017911">
    <property type="entry name" value="MacB-like_ATP-bd"/>
</dbReference>
<dbReference type="GO" id="GO:0005524">
    <property type="term" value="F:ATP binding"/>
    <property type="evidence" value="ECO:0007669"/>
    <property type="project" value="UniProtKB-KW"/>
</dbReference>
<evidence type="ECO:0000256" key="13">
    <source>
        <dbReference type="ARBA" id="ARBA00041199"/>
    </source>
</evidence>
<feature type="domain" description="ABC transporter" evidence="15">
    <location>
        <begin position="23"/>
        <end position="261"/>
    </location>
</feature>
<dbReference type="GO" id="GO:0016887">
    <property type="term" value="F:ATP hydrolysis activity"/>
    <property type="evidence" value="ECO:0007669"/>
    <property type="project" value="InterPro"/>
</dbReference>
<gene>
    <name evidence="16" type="primary">macB</name>
    <name evidence="16" type="ORF">GO014_11555</name>
</gene>
<keyword evidence="11" id="KW-0046">Antibiotic resistance</keyword>
<dbReference type="InterPro" id="IPR003838">
    <property type="entry name" value="ABC3_permease_C"/>
</dbReference>
<keyword evidence="6" id="KW-0547">Nucleotide-binding</keyword>
<keyword evidence="5 14" id="KW-0812">Transmembrane</keyword>
<keyword evidence="3" id="KW-1003">Cell membrane</keyword>
<feature type="transmembrane region" description="Helical" evidence="14">
    <location>
        <begin position="632"/>
        <end position="649"/>
    </location>
</feature>
<dbReference type="InterPro" id="IPR027417">
    <property type="entry name" value="P-loop_NTPase"/>
</dbReference>
<evidence type="ECO:0000259" key="15">
    <source>
        <dbReference type="PROSITE" id="PS50893"/>
    </source>
</evidence>
<proteinExistence type="inferred from homology"/>
<dbReference type="EMBL" id="WQRF01000003">
    <property type="protein sequence ID" value="MVS99659.1"/>
    <property type="molecule type" value="Genomic_DNA"/>
</dbReference>
<evidence type="ECO:0000256" key="12">
    <source>
        <dbReference type="ARBA" id="ARBA00038388"/>
    </source>
</evidence>
<dbReference type="PANTHER" id="PTHR30572:SF14">
    <property type="entry name" value="MACROLIDE EXPORT ATP-BINDING_PERMEASE PROTEIN MACB"/>
    <property type="match status" value="1"/>
</dbReference>
<dbReference type="InterPro" id="IPR017871">
    <property type="entry name" value="ABC_transporter-like_CS"/>
</dbReference>
<dbReference type="Pfam" id="PF12704">
    <property type="entry name" value="MacB_PCD"/>
    <property type="match status" value="1"/>
</dbReference>
<evidence type="ECO:0000256" key="7">
    <source>
        <dbReference type="ARBA" id="ARBA00022840"/>
    </source>
</evidence>
<keyword evidence="2" id="KW-0813">Transport</keyword>
<organism evidence="16 17">
    <name type="scientific">Devosia marina</name>
    <dbReference type="NCBI Taxonomy" id="2683198"/>
    <lineage>
        <taxon>Bacteria</taxon>
        <taxon>Pseudomonadati</taxon>
        <taxon>Pseudomonadota</taxon>
        <taxon>Alphaproteobacteria</taxon>
        <taxon>Hyphomicrobiales</taxon>
        <taxon>Devosiaceae</taxon>
        <taxon>Devosia</taxon>
    </lineage>
</organism>
<feature type="transmembrane region" description="Helical" evidence="14">
    <location>
        <begin position="590"/>
        <end position="612"/>
    </location>
</feature>
<dbReference type="FunFam" id="3.40.50.300:FF:000032">
    <property type="entry name" value="Export ABC transporter ATP-binding protein"/>
    <property type="match status" value="1"/>
</dbReference>
<dbReference type="AlphaFoldDB" id="A0A7X3FRZ9"/>
<dbReference type="Pfam" id="PF00005">
    <property type="entry name" value="ABC_tran"/>
    <property type="match status" value="1"/>
</dbReference>
<feature type="transmembrane region" description="Helical" evidence="14">
    <location>
        <begin position="290"/>
        <end position="310"/>
    </location>
</feature>
<keyword evidence="10 14" id="KW-0472">Membrane</keyword>
<dbReference type="CDD" id="cd03255">
    <property type="entry name" value="ABC_MJ0796_LolCDE_FtsE"/>
    <property type="match status" value="1"/>
</dbReference>
<dbReference type="InterPro" id="IPR003593">
    <property type="entry name" value="AAA+_ATPase"/>
</dbReference>
<keyword evidence="4" id="KW-0997">Cell inner membrane</keyword>
<evidence type="ECO:0000256" key="4">
    <source>
        <dbReference type="ARBA" id="ARBA00022519"/>
    </source>
</evidence>
<dbReference type="PROSITE" id="PS00211">
    <property type="entry name" value="ABC_TRANSPORTER_1"/>
    <property type="match status" value="1"/>
</dbReference>
<feature type="transmembrane region" description="Helical" evidence="14">
    <location>
        <begin position="539"/>
        <end position="566"/>
    </location>
</feature>
<dbReference type="SUPFAM" id="SSF52540">
    <property type="entry name" value="P-loop containing nucleoside triphosphate hydrolases"/>
    <property type="match status" value="1"/>
</dbReference>
<name>A0A7X3FRZ9_9HYPH</name>
<keyword evidence="17" id="KW-1185">Reference proteome</keyword>
<comment type="caution">
    <text evidence="16">The sequence shown here is derived from an EMBL/GenBank/DDBJ whole genome shotgun (WGS) entry which is preliminary data.</text>
</comment>
<dbReference type="PROSITE" id="PS50893">
    <property type="entry name" value="ABC_TRANSPORTER_2"/>
    <property type="match status" value="1"/>
</dbReference>
<evidence type="ECO:0000256" key="14">
    <source>
        <dbReference type="SAM" id="Phobius"/>
    </source>
</evidence>
<evidence type="ECO:0000256" key="6">
    <source>
        <dbReference type="ARBA" id="ARBA00022741"/>
    </source>
</evidence>
<dbReference type="Pfam" id="PF02687">
    <property type="entry name" value="FtsX"/>
    <property type="match status" value="1"/>
</dbReference>
<accession>A0A7X3FRZ9</accession>
<evidence type="ECO:0000256" key="9">
    <source>
        <dbReference type="ARBA" id="ARBA00022989"/>
    </source>
</evidence>
<evidence type="ECO:0000256" key="5">
    <source>
        <dbReference type="ARBA" id="ARBA00022692"/>
    </source>
</evidence>
<dbReference type="Proteomes" id="UP000438106">
    <property type="component" value="Unassembled WGS sequence"/>
</dbReference>
<dbReference type="Gene3D" id="3.40.50.300">
    <property type="entry name" value="P-loop containing nucleotide triphosphate hydrolases"/>
    <property type="match status" value="1"/>
</dbReference>
<reference evidence="16 17" key="1">
    <citation type="submission" date="2019-12" db="EMBL/GenBank/DDBJ databases">
        <title>Devosia maris sp. nov., isolated from the deep seawater.</title>
        <authorList>
            <person name="Liu Y."/>
        </authorList>
    </citation>
    <scope>NUCLEOTIDE SEQUENCE [LARGE SCALE GENOMIC DNA]</scope>
    <source>
        <strain evidence="16 17">L53-10-65</strain>
    </source>
</reference>
<evidence type="ECO:0000256" key="3">
    <source>
        <dbReference type="ARBA" id="ARBA00022475"/>
    </source>
</evidence>
<dbReference type="InterPro" id="IPR003439">
    <property type="entry name" value="ABC_transporter-like_ATP-bd"/>
</dbReference>
<keyword evidence="9 14" id="KW-1133">Transmembrane helix</keyword>
<keyword evidence="7" id="KW-0067">ATP-binding</keyword>
<evidence type="ECO:0000313" key="17">
    <source>
        <dbReference type="Proteomes" id="UP000438106"/>
    </source>
</evidence>
<evidence type="ECO:0000256" key="11">
    <source>
        <dbReference type="ARBA" id="ARBA00023251"/>
    </source>
</evidence>
<dbReference type="InterPro" id="IPR050250">
    <property type="entry name" value="Macrolide_Exporter_MacB"/>
</dbReference>
<dbReference type="GO" id="GO:0022857">
    <property type="term" value="F:transmembrane transporter activity"/>
    <property type="evidence" value="ECO:0007669"/>
    <property type="project" value="TreeGrafter"/>
</dbReference>
<evidence type="ECO:0000256" key="10">
    <source>
        <dbReference type="ARBA" id="ARBA00023136"/>
    </source>
</evidence>